<keyword evidence="5" id="KW-0238">DNA-binding</keyword>
<dbReference type="VEuPathDB" id="VectorBase:ISCI004213"/>
<dbReference type="EMBL" id="ABJB010340082">
    <property type="status" value="NOT_ANNOTATED_CDS"/>
    <property type="molecule type" value="Genomic_DNA"/>
</dbReference>
<dbReference type="STRING" id="6945.B7PMG5"/>
<evidence type="ECO:0000313" key="13">
    <source>
        <dbReference type="Proteomes" id="UP000001555"/>
    </source>
</evidence>
<feature type="region of interest" description="Disordered" evidence="9">
    <location>
        <begin position="123"/>
        <end position="205"/>
    </location>
</feature>
<dbReference type="GO" id="GO:0008270">
    <property type="term" value="F:zinc ion binding"/>
    <property type="evidence" value="ECO:0007669"/>
    <property type="project" value="InterPro"/>
</dbReference>
<dbReference type="EMBL" id="ABJB010275324">
    <property type="status" value="NOT_ANNOTATED_CDS"/>
    <property type="molecule type" value="Genomic_DNA"/>
</dbReference>
<dbReference type="EMBL" id="DS747156">
    <property type="protein sequence ID" value="EEC07787.1"/>
    <property type="molecule type" value="Genomic_DNA"/>
</dbReference>
<dbReference type="EMBL" id="ABJB010832465">
    <property type="status" value="NOT_ANNOTATED_CDS"/>
    <property type="molecule type" value="Genomic_DNA"/>
</dbReference>
<accession>B7PMG5</accession>
<evidence type="ECO:0000256" key="9">
    <source>
        <dbReference type="SAM" id="MobiDB-lite"/>
    </source>
</evidence>
<dbReference type="InterPro" id="IPR049619">
    <property type="entry name" value="Lhx1/5_LIM2"/>
</dbReference>
<dbReference type="VEuPathDB" id="VectorBase:ISCP_010290"/>
<evidence type="ECO:0000256" key="4">
    <source>
        <dbReference type="ARBA" id="ARBA00023038"/>
    </source>
</evidence>
<proteinExistence type="predicted"/>
<evidence type="ECO:0000256" key="8">
    <source>
        <dbReference type="PROSITE-ProRule" id="PRU00125"/>
    </source>
</evidence>
<reference evidence="12" key="2">
    <citation type="submission" date="2020-05" db="UniProtKB">
        <authorList>
            <consortium name="EnsemblMetazoa"/>
        </authorList>
    </citation>
    <scope>IDENTIFICATION</scope>
    <source>
        <strain evidence="12">wikel</strain>
    </source>
</reference>
<dbReference type="GO" id="GO:0005634">
    <property type="term" value="C:nucleus"/>
    <property type="evidence" value="ECO:0007669"/>
    <property type="project" value="UniProtKB-SubCell"/>
</dbReference>
<dbReference type="InterPro" id="IPR050453">
    <property type="entry name" value="LIM_Homeobox_TF"/>
</dbReference>
<keyword evidence="3 8" id="KW-0862">Zinc</keyword>
<dbReference type="Proteomes" id="UP000001555">
    <property type="component" value="Unassembled WGS sequence"/>
</dbReference>
<sequence length="205" mass="21664">RFGTKCAGCAMGISPTDLVRRARSKVFHLKCFTCLVCRKQLSTGEELYVLDEHRFVCKDDYLARQQPPPPPDARPYAATGRIPSRSYVARVDLCNPREGPPHGVPPSSVRAARAGRGVCLTAVGPPAATGDRLTGPLTRRDPGDLGAGGPAGGSRMVGPHSKRSHSCAAAASATEDRWPAMGAEGGHSSSAPSTACVERQYGWAR</sequence>
<dbReference type="GO" id="GO:0003677">
    <property type="term" value="F:DNA binding"/>
    <property type="evidence" value="ECO:0007669"/>
    <property type="project" value="UniProtKB-KW"/>
</dbReference>
<feature type="non-terminal residue" evidence="11">
    <location>
        <position position="1"/>
    </location>
</feature>
<dbReference type="VEuPathDB" id="VectorBase:ISCW006850"/>
<dbReference type="FunFam" id="2.10.110.10:FF:000046">
    <property type="entry name" value="LIM/homeobox protein Lhx1"/>
    <property type="match status" value="1"/>
</dbReference>
<evidence type="ECO:0000259" key="10">
    <source>
        <dbReference type="PROSITE" id="PS50023"/>
    </source>
</evidence>
<dbReference type="Gene3D" id="2.10.110.10">
    <property type="entry name" value="Cysteine Rich Protein"/>
    <property type="match status" value="1"/>
</dbReference>
<dbReference type="PANTHER" id="PTHR24208:SF105">
    <property type="entry name" value="DLIM1"/>
    <property type="match status" value="1"/>
</dbReference>
<keyword evidence="6" id="KW-0371">Homeobox</keyword>
<organism>
    <name type="scientific">Ixodes scapularis</name>
    <name type="common">Black-legged tick</name>
    <name type="synonym">Deer tick</name>
    <dbReference type="NCBI Taxonomy" id="6945"/>
    <lineage>
        <taxon>Eukaryota</taxon>
        <taxon>Metazoa</taxon>
        <taxon>Ecdysozoa</taxon>
        <taxon>Arthropoda</taxon>
        <taxon>Chelicerata</taxon>
        <taxon>Arachnida</taxon>
        <taxon>Acari</taxon>
        <taxon>Parasitiformes</taxon>
        <taxon>Ixodida</taxon>
        <taxon>Ixodoidea</taxon>
        <taxon>Ixodidae</taxon>
        <taxon>Ixodinae</taxon>
        <taxon>Ixodes</taxon>
    </lineage>
</organism>
<dbReference type="PROSITE" id="PS00478">
    <property type="entry name" value="LIM_DOMAIN_1"/>
    <property type="match status" value="1"/>
</dbReference>
<dbReference type="SMART" id="SM00132">
    <property type="entry name" value="LIM"/>
    <property type="match status" value="1"/>
</dbReference>
<dbReference type="CDD" id="cd09375">
    <property type="entry name" value="LIM2_Lhx1_Lhx5"/>
    <property type="match status" value="1"/>
</dbReference>
<evidence type="ECO:0000256" key="5">
    <source>
        <dbReference type="ARBA" id="ARBA00023125"/>
    </source>
</evidence>
<keyword evidence="4 8" id="KW-0440">LIM domain</keyword>
<dbReference type="PANTHER" id="PTHR24208">
    <property type="entry name" value="LIM/HOMEOBOX PROTEIN LHX"/>
    <property type="match status" value="1"/>
</dbReference>
<dbReference type="PROSITE" id="PS50023">
    <property type="entry name" value="LIM_DOMAIN_2"/>
    <property type="match status" value="1"/>
</dbReference>
<dbReference type="HOGENOM" id="CLU_1340496_0_0_1"/>
<evidence type="ECO:0000256" key="2">
    <source>
        <dbReference type="ARBA" id="ARBA00022723"/>
    </source>
</evidence>
<evidence type="ECO:0000256" key="7">
    <source>
        <dbReference type="ARBA" id="ARBA00023242"/>
    </source>
</evidence>
<dbReference type="OrthoDB" id="10068367at2759"/>
<dbReference type="InterPro" id="IPR001781">
    <property type="entry name" value="Znf_LIM"/>
</dbReference>
<dbReference type="EMBL" id="ABJB011101405">
    <property type="status" value="NOT_ANNOTATED_CDS"/>
    <property type="molecule type" value="Genomic_DNA"/>
</dbReference>
<gene>
    <name evidence="11" type="ORF">IscW_ISCW006850</name>
</gene>
<evidence type="ECO:0000256" key="1">
    <source>
        <dbReference type="ARBA" id="ARBA00004123"/>
    </source>
</evidence>
<evidence type="ECO:0000313" key="11">
    <source>
        <dbReference type="EMBL" id="EEC07787.1"/>
    </source>
</evidence>
<dbReference type="AlphaFoldDB" id="B7PMG5"/>
<name>B7PMG5_IXOSC</name>
<keyword evidence="7" id="KW-0539">Nucleus</keyword>
<protein>
    <recommendedName>
        <fullName evidence="10">LIM zinc-binding domain-containing protein</fullName>
    </recommendedName>
</protein>
<reference evidence="11 13" key="1">
    <citation type="submission" date="2008-03" db="EMBL/GenBank/DDBJ databases">
        <title>Annotation of Ixodes scapularis.</title>
        <authorList>
            <consortium name="Ixodes scapularis Genome Project Consortium"/>
            <person name="Caler E."/>
            <person name="Hannick L.I."/>
            <person name="Bidwell S."/>
            <person name="Joardar V."/>
            <person name="Thiagarajan M."/>
            <person name="Amedeo P."/>
            <person name="Galinsky K.J."/>
            <person name="Schobel S."/>
            <person name="Inman J."/>
            <person name="Hostetler J."/>
            <person name="Miller J."/>
            <person name="Hammond M."/>
            <person name="Megy K."/>
            <person name="Lawson D."/>
            <person name="Kodira C."/>
            <person name="Sutton G."/>
            <person name="Meyer J."/>
            <person name="Hill C.A."/>
            <person name="Birren B."/>
            <person name="Nene V."/>
            <person name="Collins F."/>
            <person name="Alarcon-Chaidez F."/>
            <person name="Wikel S."/>
            <person name="Strausberg R."/>
        </authorList>
    </citation>
    <scope>NUCLEOTIDE SEQUENCE [LARGE SCALE GENOMIC DNA]</scope>
    <source>
        <strain evidence="13">Wikel</strain>
        <strain evidence="11">Wikel colony</strain>
    </source>
</reference>
<evidence type="ECO:0000256" key="6">
    <source>
        <dbReference type="ARBA" id="ARBA00023155"/>
    </source>
</evidence>
<dbReference type="EMBL" id="ABJB010106285">
    <property type="status" value="NOT_ANNOTATED_CDS"/>
    <property type="molecule type" value="Genomic_DNA"/>
</dbReference>
<feature type="domain" description="LIM zinc-binding" evidence="10">
    <location>
        <begin position="4"/>
        <end position="67"/>
    </location>
</feature>
<evidence type="ECO:0000256" key="3">
    <source>
        <dbReference type="ARBA" id="ARBA00022833"/>
    </source>
</evidence>
<dbReference type="SUPFAM" id="SSF57716">
    <property type="entry name" value="Glucocorticoid receptor-like (DNA-binding domain)"/>
    <property type="match status" value="1"/>
</dbReference>
<keyword evidence="2 8" id="KW-0479">Metal-binding</keyword>
<comment type="subcellular location">
    <subcellularLocation>
        <location evidence="1">Nucleus</location>
    </subcellularLocation>
</comment>
<dbReference type="EnsemblMetazoa" id="ISCW006850-RA">
    <property type="protein sequence ID" value="ISCW006850-PA"/>
    <property type="gene ID" value="ISCW006850"/>
</dbReference>
<dbReference type="EMBL" id="ABJB011129642">
    <property type="status" value="NOT_ANNOTATED_CDS"/>
    <property type="molecule type" value="Genomic_DNA"/>
</dbReference>
<keyword evidence="13" id="KW-1185">Reference proteome</keyword>
<dbReference type="PaxDb" id="6945-B7PMG5"/>
<evidence type="ECO:0000313" key="12">
    <source>
        <dbReference type="EnsemblMetazoa" id="ISCW006850-PA"/>
    </source>
</evidence>
<dbReference type="Pfam" id="PF00412">
    <property type="entry name" value="LIM"/>
    <property type="match status" value="1"/>
</dbReference>
<dbReference type="InParanoid" id="B7PMG5"/>
<dbReference type="VEuPathDB" id="VectorBase:ISCI006850"/>